<dbReference type="PANTHER" id="PTHR34149:SF2">
    <property type="entry name" value="PROTEIN CBG11905"/>
    <property type="match status" value="1"/>
</dbReference>
<accession>A0A2A2LA74</accession>
<gene>
    <name evidence="3" type="ORF">WR25_02607</name>
</gene>
<organism evidence="3 4">
    <name type="scientific">Diploscapter pachys</name>
    <dbReference type="NCBI Taxonomy" id="2018661"/>
    <lineage>
        <taxon>Eukaryota</taxon>
        <taxon>Metazoa</taxon>
        <taxon>Ecdysozoa</taxon>
        <taxon>Nematoda</taxon>
        <taxon>Chromadorea</taxon>
        <taxon>Rhabditida</taxon>
        <taxon>Rhabditina</taxon>
        <taxon>Rhabditomorpha</taxon>
        <taxon>Rhabditoidea</taxon>
        <taxon>Rhabditidae</taxon>
        <taxon>Diploscapter</taxon>
    </lineage>
</organism>
<proteinExistence type="predicted"/>
<feature type="signal peptide" evidence="2">
    <location>
        <begin position="1"/>
        <end position="16"/>
    </location>
</feature>
<dbReference type="AlphaFoldDB" id="A0A2A2LA74"/>
<comment type="caution">
    <text evidence="3">The sequence shown here is derived from an EMBL/GenBank/DDBJ whole genome shotgun (WGS) entry which is preliminary data.</text>
</comment>
<feature type="chain" id="PRO_5013507816" evidence="2">
    <location>
        <begin position="17"/>
        <end position="104"/>
    </location>
</feature>
<dbReference type="InterPro" id="IPR022559">
    <property type="entry name" value="SUP-1-like"/>
</dbReference>
<reference evidence="3 4" key="1">
    <citation type="journal article" date="2017" name="Curr. Biol.">
        <title>Genome architecture and evolution of a unichromosomal asexual nematode.</title>
        <authorList>
            <person name="Fradin H."/>
            <person name="Zegar C."/>
            <person name="Gutwein M."/>
            <person name="Lucas J."/>
            <person name="Kovtun M."/>
            <person name="Corcoran D."/>
            <person name="Baugh L.R."/>
            <person name="Kiontke K."/>
            <person name="Gunsalus K."/>
            <person name="Fitch D.H."/>
            <person name="Piano F."/>
        </authorList>
    </citation>
    <scope>NUCLEOTIDE SEQUENCE [LARGE SCALE GENOMIC DNA]</scope>
    <source>
        <strain evidence="3">PF1309</strain>
    </source>
</reference>
<dbReference type="Pfam" id="PF10853">
    <property type="entry name" value="DUF2650"/>
    <property type="match status" value="1"/>
</dbReference>
<sequence length="104" mass="11509">MMRILALSFVATAVLAGDIAEDAKQTVQEIATTKEGATYCPMPVVGKPCNPSSFAHYYECCGDLNKECCFRLQTWLQITLIVLGVIFLASIIGSIIRCLFCRRR</sequence>
<keyword evidence="1" id="KW-0472">Membrane</keyword>
<feature type="transmembrane region" description="Helical" evidence="1">
    <location>
        <begin position="75"/>
        <end position="100"/>
    </location>
</feature>
<name>A0A2A2LA74_9BILA</name>
<keyword evidence="1" id="KW-0812">Transmembrane</keyword>
<evidence type="ECO:0000313" key="3">
    <source>
        <dbReference type="EMBL" id="PAV83083.1"/>
    </source>
</evidence>
<keyword evidence="4" id="KW-1185">Reference proteome</keyword>
<evidence type="ECO:0000256" key="2">
    <source>
        <dbReference type="SAM" id="SignalP"/>
    </source>
</evidence>
<dbReference type="Proteomes" id="UP000218231">
    <property type="component" value="Unassembled WGS sequence"/>
</dbReference>
<evidence type="ECO:0000256" key="1">
    <source>
        <dbReference type="SAM" id="Phobius"/>
    </source>
</evidence>
<protein>
    <submittedName>
        <fullName evidence="3">Uncharacterized protein</fullName>
    </submittedName>
</protein>
<keyword evidence="2" id="KW-0732">Signal</keyword>
<dbReference type="OrthoDB" id="5874082at2759"/>
<dbReference type="PANTHER" id="PTHR34149">
    <property type="entry name" value="PROTEIN CBG11905-RELATED"/>
    <property type="match status" value="1"/>
</dbReference>
<evidence type="ECO:0000313" key="4">
    <source>
        <dbReference type="Proteomes" id="UP000218231"/>
    </source>
</evidence>
<dbReference type="EMBL" id="LIAE01006998">
    <property type="protein sequence ID" value="PAV83083.1"/>
    <property type="molecule type" value="Genomic_DNA"/>
</dbReference>
<dbReference type="EMBL" id="LIAE01006998">
    <property type="protein sequence ID" value="PAV83082.1"/>
    <property type="molecule type" value="Genomic_DNA"/>
</dbReference>
<keyword evidence="1" id="KW-1133">Transmembrane helix</keyword>